<feature type="region of interest" description="Disordered" evidence="2">
    <location>
        <begin position="146"/>
        <end position="184"/>
    </location>
</feature>
<evidence type="ECO:0000256" key="2">
    <source>
        <dbReference type="SAM" id="MobiDB-lite"/>
    </source>
</evidence>
<keyword evidence="1" id="KW-0175">Coiled coil</keyword>
<accession>A0A9Q1KI37</accession>
<evidence type="ECO:0000256" key="1">
    <source>
        <dbReference type="SAM" id="Coils"/>
    </source>
</evidence>
<dbReference type="PANTHER" id="PTHR37707:SF1">
    <property type="entry name" value="MATERNAL EFFECT EMBRYO ARREST 9"/>
    <property type="match status" value="1"/>
</dbReference>
<keyword evidence="4" id="KW-1185">Reference proteome</keyword>
<dbReference type="Proteomes" id="UP001153076">
    <property type="component" value="Unassembled WGS sequence"/>
</dbReference>
<proteinExistence type="predicted"/>
<protein>
    <submittedName>
        <fullName evidence="3">Uncharacterized protein</fullName>
    </submittedName>
</protein>
<organism evidence="3 4">
    <name type="scientific">Carnegiea gigantea</name>
    <dbReference type="NCBI Taxonomy" id="171969"/>
    <lineage>
        <taxon>Eukaryota</taxon>
        <taxon>Viridiplantae</taxon>
        <taxon>Streptophyta</taxon>
        <taxon>Embryophyta</taxon>
        <taxon>Tracheophyta</taxon>
        <taxon>Spermatophyta</taxon>
        <taxon>Magnoliopsida</taxon>
        <taxon>eudicotyledons</taxon>
        <taxon>Gunneridae</taxon>
        <taxon>Pentapetalae</taxon>
        <taxon>Caryophyllales</taxon>
        <taxon>Cactineae</taxon>
        <taxon>Cactaceae</taxon>
        <taxon>Cactoideae</taxon>
        <taxon>Echinocereeae</taxon>
        <taxon>Carnegiea</taxon>
    </lineage>
</organism>
<name>A0A9Q1KI37_9CARY</name>
<gene>
    <name evidence="3" type="ORF">Cgig2_015831</name>
</gene>
<dbReference type="PANTHER" id="PTHR37707">
    <property type="entry name" value="MATERNAL EFFECT EMBRYO ARREST 9"/>
    <property type="match status" value="1"/>
</dbReference>
<evidence type="ECO:0000313" key="3">
    <source>
        <dbReference type="EMBL" id="KAJ8443350.1"/>
    </source>
</evidence>
<feature type="compositionally biased region" description="Basic and acidic residues" evidence="2">
    <location>
        <begin position="168"/>
        <end position="184"/>
    </location>
</feature>
<dbReference type="EMBL" id="JAKOGI010000121">
    <property type="protein sequence ID" value="KAJ8443350.1"/>
    <property type="molecule type" value="Genomic_DNA"/>
</dbReference>
<sequence length="184" mass="20379">MEDLMSQFTTLSDQALRDKNFDPSTIEDLMKFFEIEAYKSWAAMESELQKEAEDAVNAMAEAEAELEAAMDDAMEEFRRFEEEMEREAMAEYRSSMGLGDASSKMGQIWEKSATAASNKYIEAALNSANNSMKSAAKGISNAKVSEMVLRSGRKHVHSVGSPETSGRTGEESDPEYHSGDERGS</sequence>
<evidence type="ECO:0000313" key="4">
    <source>
        <dbReference type="Proteomes" id="UP001153076"/>
    </source>
</evidence>
<dbReference type="OrthoDB" id="992831at2759"/>
<dbReference type="AlphaFoldDB" id="A0A9Q1KI37"/>
<reference evidence="3" key="1">
    <citation type="submission" date="2022-04" db="EMBL/GenBank/DDBJ databases">
        <title>Carnegiea gigantea Genome sequencing and assembly v2.</title>
        <authorList>
            <person name="Copetti D."/>
            <person name="Sanderson M.J."/>
            <person name="Burquez A."/>
            <person name="Wojciechowski M.F."/>
        </authorList>
    </citation>
    <scope>NUCLEOTIDE SEQUENCE</scope>
    <source>
        <strain evidence="3">SGP5-SGP5p</strain>
        <tissue evidence="3">Aerial part</tissue>
    </source>
</reference>
<feature type="coiled-coil region" evidence="1">
    <location>
        <begin position="45"/>
        <end position="90"/>
    </location>
</feature>
<comment type="caution">
    <text evidence="3">The sequence shown here is derived from an EMBL/GenBank/DDBJ whole genome shotgun (WGS) entry which is preliminary data.</text>
</comment>